<dbReference type="PANTHER" id="PTHR42879">
    <property type="entry name" value="3-OXOACYL-(ACYL-CARRIER-PROTEIN) REDUCTASE"/>
    <property type="match status" value="1"/>
</dbReference>
<dbReference type="RefSeq" id="WP_373563321.1">
    <property type="nucleotide sequence ID" value="NZ_JACBYR010000001.1"/>
</dbReference>
<keyword evidence="4" id="KW-1185">Reference proteome</keyword>
<name>A0A7Y9IUK9_9BURK</name>
<dbReference type="EMBL" id="JACBYR010000001">
    <property type="protein sequence ID" value="NYE83331.1"/>
    <property type="molecule type" value="Genomic_DNA"/>
</dbReference>
<comment type="caution">
    <text evidence="3">The sequence shown here is derived from an EMBL/GenBank/DDBJ whole genome shotgun (WGS) entry which is preliminary data.</text>
</comment>
<dbReference type="InterPro" id="IPR050259">
    <property type="entry name" value="SDR"/>
</dbReference>
<dbReference type="AlphaFoldDB" id="A0A7Y9IUK9"/>
<dbReference type="InterPro" id="IPR036291">
    <property type="entry name" value="NAD(P)-bd_dom_sf"/>
</dbReference>
<dbReference type="Pfam" id="PF13561">
    <property type="entry name" value="adh_short_C2"/>
    <property type="match status" value="1"/>
</dbReference>
<proteinExistence type="inferred from homology"/>
<gene>
    <name evidence="3" type="ORF">FHW18_002602</name>
</gene>
<evidence type="ECO:0000313" key="4">
    <source>
        <dbReference type="Proteomes" id="UP000542125"/>
    </source>
</evidence>
<accession>A0A7Y9IUK9</accession>
<dbReference type="Proteomes" id="UP000542125">
    <property type="component" value="Unassembled WGS sequence"/>
</dbReference>
<dbReference type="Pfam" id="PF00106">
    <property type="entry name" value="adh_short"/>
    <property type="match status" value="1"/>
</dbReference>
<dbReference type="PRINTS" id="PR00081">
    <property type="entry name" value="GDHRDH"/>
</dbReference>
<comment type="similarity">
    <text evidence="1 2">Belongs to the short-chain dehydrogenases/reductases (SDR) family.</text>
</comment>
<dbReference type="CDD" id="cd05233">
    <property type="entry name" value="SDR_c"/>
    <property type="match status" value="1"/>
</dbReference>
<dbReference type="InterPro" id="IPR020904">
    <property type="entry name" value="Sc_DH/Rdtase_CS"/>
</dbReference>
<dbReference type="InterPro" id="IPR002347">
    <property type="entry name" value="SDR_fam"/>
</dbReference>
<dbReference type="PANTHER" id="PTHR42879:SF2">
    <property type="entry name" value="3-OXOACYL-[ACYL-CARRIER-PROTEIN] REDUCTASE FABG"/>
    <property type="match status" value="1"/>
</dbReference>
<dbReference type="PROSITE" id="PS00061">
    <property type="entry name" value="ADH_SHORT"/>
    <property type="match status" value="1"/>
</dbReference>
<evidence type="ECO:0000256" key="1">
    <source>
        <dbReference type="ARBA" id="ARBA00006484"/>
    </source>
</evidence>
<dbReference type="PRINTS" id="PR00080">
    <property type="entry name" value="SDRFAMILY"/>
</dbReference>
<organism evidence="3 4">
    <name type="scientific">Pigmentiphaga litoralis</name>
    <dbReference type="NCBI Taxonomy" id="516702"/>
    <lineage>
        <taxon>Bacteria</taxon>
        <taxon>Pseudomonadati</taxon>
        <taxon>Pseudomonadota</taxon>
        <taxon>Betaproteobacteria</taxon>
        <taxon>Burkholderiales</taxon>
        <taxon>Alcaligenaceae</taxon>
        <taxon>Pigmentiphaga</taxon>
    </lineage>
</organism>
<dbReference type="SUPFAM" id="SSF51735">
    <property type="entry name" value="NAD(P)-binding Rossmann-fold domains"/>
    <property type="match status" value="1"/>
</dbReference>
<evidence type="ECO:0000256" key="2">
    <source>
        <dbReference type="RuleBase" id="RU000363"/>
    </source>
</evidence>
<evidence type="ECO:0000313" key="3">
    <source>
        <dbReference type="EMBL" id="NYE83331.1"/>
    </source>
</evidence>
<protein>
    <submittedName>
        <fullName evidence="3">NAD(P)-dependent dehydrogenase (Short-subunit alcohol dehydrogenase family)</fullName>
    </submittedName>
</protein>
<reference evidence="3 4" key="1">
    <citation type="submission" date="2020-07" db="EMBL/GenBank/DDBJ databases">
        <title>Genomic Encyclopedia of Type Strains, Phase IV (KMG-V): Genome sequencing to study the core and pangenomes of soil and plant-associated prokaryotes.</title>
        <authorList>
            <person name="Whitman W."/>
        </authorList>
    </citation>
    <scope>NUCLEOTIDE SEQUENCE [LARGE SCALE GENOMIC DNA]</scope>
    <source>
        <strain evidence="3 4">SAS40</strain>
    </source>
</reference>
<dbReference type="Gene3D" id="3.40.50.720">
    <property type="entry name" value="NAD(P)-binding Rossmann-like Domain"/>
    <property type="match status" value="1"/>
</dbReference>
<sequence>MTGGARGIGAAIARTLVTQGASVTIAGRHADALQAAVNDLEAALPPGAVSAAACPSNDVGLSAGAPSGVPAERSGAASSATNIGYVVMDVADSESVRAAFAQARRRAGVIDILVNNAGQAESAPLARTDDALWRQMMDVNLSGSFFCMRAALPDMVDAGWGRIVNIASTAGLIGYGYTAAYCASKHGVIGLTRSVALEVATKGVTVNAVCPGFTETDLLTDAVDNIVAKTGRDAAQVQRDLASLNPQKRLVKPDEVANAVLWLCMPGSDAMNGQSLAVAGGEVM</sequence>
<dbReference type="GO" id="GO:0032787">
    <property type="term" value="P:monocarboxylic acid metabolic process"/>
    <property type="evidence" value="ECO:0007669"/>
    <property type="project" value="UniProtKB-ARBA"/>
</dbReference>